<name>S8DT69_9LAMI</name>
<feature type="compositionally biased region" description="Gly residues" evidence="1">
    <location>
        <begin position="357"/>
        <end position="370"/>
    </location>
</feature>
<comment type="caution">
    <text evidence="4">The sequence shown here is derived from an EMBL/GenBank/DDBJ whole genome shotgun (WGS) entry which is preliminary data.</text>
</comment>
<dbReference type="InterPro" id="IPR002913">
    <property type="entry name" value="START_lipid-bd_dom"/>
</dbReference>
<dbReference type="InterPro" id="IPR051213">
    <property type="entry name" value="START_lipid_transfer"/>
</dbReference>
<dbReference type="AlphaFoldDB" id="S8DT69"/>
<dbReference type="CDD" id="cd08870">
    <property type="entry name" value="START_STARD2_7-like"/>
    <property type="match status" value="1"/>
</dbReference>
<dbReference type="GO" id="GO:0008289">
    <property type="term" value="F:lipid binding"/>
    <property type="evidence" value="ECO:0007669"/>
    <property type="project" value="InterPro"/>
</dbReference>
<evidence type="ECO:0000313" key="4">
    <source>
        <dbReference type="EMBL" id="EPS63012.1"/>
    </source>
</evidence>
<keyword evidence="2" id="KW-0812">Transmembrane</keyword>
<dbReference type="Proteomes" id="UP000015453">
    <property type="component" value="Unassembled WGS sequence"/>
</dbReference>
<feature type="region of interest" description="Disordered" evidence="1">
    <location>
        <begin position="343"/>
        <end position="370"/>
    </location>
</feature>
<dbReference type="PROSITE" id="PS50848">
    <property type="entry name" value="START"/>
    <property type="match status" value="1"/>
</dbReference>
<dbReference type="PANTHER" id="PTHR19308">
    <property type="entry name" value="PHOSPHATIDYLCHOLINE TRANSFER PROTEIN"/>
    <property type="match status" value="1"/>
</dbReference>
<evidence type="ECO:0000313" key="5">
    <source>
        <dbReference type="Proteomes" id="UP000015453"/>
    </source>
</evidence>
<keyword evidence="5" id="KW-1185">Reference proteome</keyword>
<feature type="domain" description="START" evidence="3">
    <location>
        <begin position="120"/>
        <end position="311"/>
    </location>
</feature>
<evidence type="ECO:0000256" key="1">
    <source>
        <dbReference type="SAM" id="MobiDB-lite"/>
    </source>
</evidence>
<dbReference type="InterPro" id="IPR023393">
    <property type="entry name" value="START-like_dom_sf"/>
</dbReference>
<dbReference type="Pfam" id="PF01852">
    <property type="entry name" value="START"/>
    <property type="match status" value="1"/>
</dbReference>
<organism evidence="4 5">
    <name type="scientific">Genlisea aurea</name>
    <dbReference type="NCBI Taxonomy" id="192259"/>
    <lineage>
        <taxon>Eukaryota</taxon>
        <taxon>Viridiplantae</taxon>
        <taxon>Streptophyta</taxon>
        <taxon>Embryophyta</taxon>
        <taxon>Tracheophyta</taxon>
        <taxon>Spermatophyta</taxon>
        <taxon>Magnoliopsida</taxon>
        <taxon>eudicotyledons</taxon>
        <taxon>Gunneridae</taxon>
        <taxon>Pentapetalae</taxon>
        <taxon>asterids</taxon>
        <taxon>lamiids</taxon>
        <taxon>Lamiales</taxon>
        <taxon>Lentibulariaceae</taxon>
        <taxon>Genlisea</taxon>
    </lineage>
</organism>
<gene>
    <name evidence="4" type="ORF">M569_11775</name>
</gene>
<dbReference type="GO" id="GO:0005737">
    <property type="term" value="C:cytoplasm"/>
    <property type="evidence" value="ECO:0007669"/>
    <property type="project" value="UniProtKB-ARBA"/>
</dbReference>
<dbReference type="PANTHER" id="PTHR19308:SF46">
    <property type="entry name" value="START DOMAIN, START-LIKE DOMAIN PROTEIN-RELATED"/>
    <property type="match status" value="1"/>
</dbReference>
<reference evidence="4 5" key="1">
    <citation type="journal article" date="2013" name="BMC Genomics">
        <title>The miniature genome of a carnivorous plant Genlisea aurea contains a low number of genes and short non-coding sequences.</title>
        <authorList>
            <person name="Leushkin E.V."/>
            <person name="Sutormin R.A."/>
            <person name="Nabieva E.R."/>
            <person name="Penin A.A."/>
            <person name="Kondrashov A.S."/>
            <person name="Logacheva M.D."/>
        </authorList>
    </citation>
    <scope>NUCLEOTIDE SEQUENCE [LARGE SCALE GENOMIC DNA]</scope>
</reference>
<feature type="transmembrane region" description="Helical" evidence="2">
    <location>
        <begin position="15"/>
        <end position="43"/>
    </location>
</feature>
<keyword evidence="2" id="KW-1133">Transmembrane helix</keyword>
<evidence type="ECO:0000256" key="2">
    <source>
        <dbReference type="SAM" id="Phobius"/>
    </source>
</evidence>
<dbReference type="Gene3D" id="3.30.530.20">
    <property type="match status" value="1"/>
</dbReference>
<dbReference type="SUPFAM" id="SSF55961">
    <property type="entry name" value="Bet v1-like"/>
    <property type="match status" value="1"/>
</dbReference>
<proteinExistence type="predicted"/>
<dbReference type="OrthoDB" id="1295045at2759"/>
<keyword evidence="2" id="KW-0472">Membrane</keyword>
<accession>S8DT69</accession>
<evidence type="ECO:0000259" key="3">
    <source>
        <dbReference type="PROSITE" id="PS50848"/>
    </source>
</evidence>
<sequence>MIISEVMEILGRPTILAILIWMMEFLLPLWIAFLVGLLAGWVWRPRSFNCGFRISVPCLSYGLVNHRSKGSDSAQSLDSDEALAAAAERLDASETEKEIGSLLTDDDFEHLHHLVESFGQSPPWKRVMDRSTSNMSYQAWQRDIPNGPPQYCSRTVYEDATPELLRDFFWDDEFRLKWDDMIVQADILEESAITGAMVVHWIRKFPFFCSDREYIIGRRIWESKGSYYCVTKGVPYESVPRKDKPRRVDVYYSSWLIRTVRNGPSSSSTSEVLLFHHEDMGIPWEIAKIGVRQGMWGAVKNIERGFRAYQKYRFSGGSVSHHATMAHINTKVHVKEEESSSESQIIIMRSSSSSSSSGGGGGGGDDNGGSKNGIHIPKMLIVGGVVALACSLDQGLLTKTLIFGIARKLGSIGRRAMPR</sequence>
<feature type="compositionally biased region" description="Low complexity" evidence="1">
    <location>
        <begin position="343"/>
        <end position="356"/>
    </location>
</feature>
<feature type="non-terminal residue" evidence="4">
    <location>
        <position position="419"/>
    </location>
</feature>
<dbReference type="EMBL" id="AUSU01005753">
    <property type="protein sequence ID" value="EPS63012.1"/>
    <property type="molecule type" value="Genomic_DNA"/>
</dbReference>
<protein>
    <recommendedName>
        <fullName evidence="3">START domain-containing protein</fullName>
    </recommendedName>
</protein>